<dbReference type="CDD" id="cd14014">
    <property type="entry name" value="STKc_PknB_like"/>
    <property type="match status" value="1"/>
</dbReference>
<dbReference type="Gene3D" id="1.10.510.10">
    <property type="entry name" value="Transferase(Phosphotransferase) domain 1"/>
    <property type="match status" value="1"/>
</dbReference>
<dbReference type="PANTHER" id="PTHR43289:SF34">
    <property type="entry name" value="SERINE_THREONINE-PROTEIN KINASE YBDM-RELATED"/>
    <property type="match status" value="1"/>
</dbReference>
<dbReference type="PROSITE" id="PS50011">
    <property type="entry name" value="PROTEIN_KINASE_DOM"/>
    <property type="match status" value="1"/>
</dbReference>
<feature type="domain" description="Protein kinase" evidence="6">
    <location>
        <begin position="212"/>
        <end position="466"/>
    </location>
</feature>
<evidence type="ECO:0000313" key="7">
    <source>
        <dbReference type="EMBL" id="MBB4700805.1"/>
    </source>
</evidence>
<dbReference type="EMBL" id="JACHND010000001">
    <property type="protein sequence ID" value="MBB4700805.1"/>
    <property type="molecule type" value="Genomic_DNA"/>
</dbReference>
<comment type="caution">
    <text evidence="7">The sequence shown here is derived from an EMBL/GenBank/DDBJ whole genome shotgun (WGS) entry which is preliminary data.</text>
</comment>
<feature type="compositionally biased region" description="Pro residues" evidence="5">
    <location>
        <begin position="176"/>
        <end position="190"/>
    </location>
</feature>
<evidence type="ECO:0000256" key="5">
    <source>
        <dbReference type="SAM" id="MobiDB-lite"/>
    </source>
</evidence>
<evidence type="ECO:0000256" key="3">
    <source>
        <dbReference type="ARBA" id="ARBA00022777"/>
    </source>
</evidence>
<evidence type="ECO:0000256" key="1">
    <source>
        <dbReference type="ARBA" id="ARBA00022679"/>
    </source>
</evidence>
<protein>
    <recommendedName>
        <fullName evidence="6">Protein kinase domain-containing protein</fullName>
    </recommendedName>
</protein>
<feature type="compositionally biased region" description="Basic and acidic residues" evidence="5">
    <location>
        <begin position="149"/>
        <end position="158"/>
    </location>
</feature>
<dbReference type="Proteomes" id="UP000542210">
    <property type="component" value="Unassembled WGS sequence"/>
</dbReference>
<dbReference type="GO" id="GO:0005524">
    <property type="term" value="F:ATP binding"/>
    <property type="evidence" value="ECO:0007669"/>
    <property type="project" value="UniProtKB-KW"/>
</dbReference>
<dbReference type="PANTHER" id="PTHR43289">
    <property type="entry name" value="MITOGEN-ACTIVATED PROTEIN KINASE KINASE KINASE 20-RELATED"/>
    <property type="match status" value="1"/>
</dbReference>
<keyword evidence="4" id="KW-0067">ATP-binding</keyword>
<organism evidence="7 8">
    <name type="scientific">Sphaerisporangium siamense</name>
    <dbReference type="NCBI Taxonomy" id="795645"/>
    <lineage>
        <taxon>Bacteria</taxon>
        <taxon>Bacillati</taxon>
        <taxon>Actinomycetota</taxon>
        <taxon>Actinomycetes</taxon>
        <taxon>Streptosporangiales</taxon>
        <taxon>Streptosporangiaceae</taxon>
        <taxon>Sphaerisporangium</taxon>
    </lineage>
</organism>
<keyword evidence="1" id="KW-0808">Transferase</keyword>
<dbReference type="AlphaFoldDB" id="A0A7W7D7K1"/>
<keyword evidence="2" id="KW-0547">Nucleotide-binding</keyword>
<dbReference type="Pfam" id="PF00069">
    <property type="entry name" value="Pkinase"/>
    <property type="match status" value="1"/>
</dbReference>
<evidence type="ECO:0000256" key="2">
    <source>
        <dbReference type="ARBA" id="ARBA00022741"/>
    </source>
</evidence>
<dbReference type="SUPFAM" id="SSF56112">
    <property type="entry name" value="Protein kinase-like (PK-like)"/>
    <property type="match status" value="1"/>
</dbReference>
<gene>
    <name evidence="7" type="ORF">BJ982_002349</name>
</gene>
<dbReference type="InterPro" id="IPR011009">
    <property type="entry name" value="Kinase-like_dom_sf"/>
</dbReference>
<feature type="compositionally biased region" description="Pro residues" evidence="5">
    <location>
        <begin position="488"/>
        <end position="499"/>
    </location>
</feature>
<dbReference type="GO" id="GO:0004674">
    <property type="term" value="F:protein serine/threonine kinase activity"/>
    <property type="evidence" value="ECO:0007669"/>
    <property type="project" value="TreeGrafter"/>
</dbReference>
<dbReference type="RefSeq" id="WP_239123097.1">
    <property type="nucleotide sequence ID" value="NZ_BOOV01000017.1"/>
</dbReference>
<feature type="region of interest" description="Disordered" evidence="5">
    <location>
        <begin position="1"/>
        <end position="21"/>
    </location>
</feature>
<proteinExistence type="predicted"/>
<dbReference type="InterPro" id="IPR008271">
    <property type="entry name" value="Ser/Thr_kinase_AS"/>
</dbReference>
<accession>A0A7W7D7K1</accession>
<name>A0A7W7D7K1_9ACTN</name>
<dbReference type="InterPro" id="IPR000719">
    <property type="entry name" value="Prot_kinase_dom"/>
</dbReference>
<evidence type="ECO:0000313" key="8">
    <source>
        <dbReference type="Proteomes" id="UP000542210"/>
    </source>
</evidence>
<keyword evidence="8" id="KW-1185">Reference proteome</keyword>
<dbReference type="PROSITE" id="PS00108">
    <property type="entry name" value="PROTEIN_KINASE_ST"/>
    <property type="match status" value="1"/>
</dbReference>
<keyword evidence="3" id="KW-0418">Kinase</keyword>
<evidence type="ECO:0000256" key="4">
    <source>
        <dbReference type="ARBA" id="ARBA00022840"/>
    </source>
</evidence>
<feature type="region of interest" description="Disordered" evidence="5">
    <location>
        <begin position="126"/>
        <end position="204"/>
    </location>
</feature>
<feature type="region of interest" description="Disordered" evidence="5">
    <location>
        <begin position="461"/>
        <end position="514"/>
    </location>
</feature>
<dbReference type="Gene3D" id="3.30.200.20">
    <property type="entry name" value="Phosphorylase Kinase, domain 1"/>
    <property type="match status" value="1"/>
</dbReference>
<reference evidence="7 8" key="1">
    <citation type="submission" date="2020-08" db="EMBL/GenBank/DDBJ databases">
        <title>Sequencing the genomes of 1000 actinobacteria strains.</title>
        <authorList>
            <person name="Klenk H.-P."/>
        </authorList>
    </citation>
    <scope>NUCLEOTIDE SEQUENCE [LARGE SCALE GENOMIC DNA]</scope>
    <source>
        <strain evidence="7 8">DSM 45784</strain>
    </source>
</reference>
<evidence type="ECO:0000259" key="6">
    <source>
        <dbReference type="PROSITE" id="PS50011"/>
    </source>
</evidence>
<sequence>MTFRVGGARVPEDDPPDPADVRTPADLIVKLNLLRAWGGGLSLREVSRRAKELKLCDLPPTSLHDLLRSDRLPPLDRVEALVTVFGVDPSPWVRAWRRVAGTQTTQMLERSQLLRLGSYSFEPERGPVSMTLRRPSRATPSARPSLETLRGEGDDEGYKATINHASGEPRVAGTPPVTPPEVPHPPPAPTAPTGAEPVKPLRPHDPTVLGRYRLTGLLGEGGQGVVYLAEDPEGRIAAVKMLHGRMQGESRSRERFVREMDAARRVPPHSIAKVLDADVHADVPYIVSEYVPGPSLQRTVGEQGPFGPDALHRLAIATAAALTSIHAAGVVHRDFKPSNILLGPDGLRVIDFGVATHHGLAPTATDGIIGTPVFMAPETLNGARVGTAADVFAWAGVLLFAATGSPPFGDGPLAAIVHRVITQEPQNLAVLPEPLLAIARACLAKTPEDRPTIREVLLSLTESPMPGPPPGSLPLPEDDNPTNLIRRPTPPPNQPPTRQRPPWTALTNMFRRTR</sequence>